<evidence type="ECO:0000313" key="1">
    <source>
        <dbReference type="EMBL" id="URD76944.1"/>
    </source>
</evidence>
<organism evidence="1 2">
    <name type="scientific">Musa troglodytarum</name>
    <name type="common">fe'i banana</name>
    <dbReference type="NCBI Taxonomy" id="320322"/>
    <lineage>
        <taxon>Eukaryota</taxon>
        <taxon>Viridiplantae</taxon>
        <taxon>Streptophyta</taxon>
        <taxon>Embryophyta</taxon>
        <taxon>Tracheophyta</taxon>
        <taxon>Spermatophyta</taxon>
        <taxon>Magnoliopsida</taxon>
        <taxon>Liliopsida</taxon>
        <taxon>Zingiberales</taxon>
        <taxon>Musaceae</taxon>
        <taxon>Musa</taxon>
    </lineage>
</organism>
<dbReference type="OrthoDB" id="10402842at2759"/>
<protein>
    <submittedName>
        <fullName evidence="1">Uncharacterized protein</fullName>
    </submittedName>
</protein>
<sequence>MRFDAYAAAATICPWIGPIVNSDSPLVASHPPITRGSEVCMEETTNVMQRQSPRISLTMCPPCQNSFHYQVSRVAEAFGFIEHSKEFRLHIQWQSGCLPLDSAYHFAYHYHWLAL</sequence>
<reference evidence="1" key="1">
    <citation type="submission" date="2022-05" db="EMBL/GenBank/DDBJ databases">
        <title>The Musa troglodytarum L. genome provides insights into the mechanism of non-climacteric behaviour and enrichment of carotenoids.</title>
        <authorList>
            <person name="Wang J."/>
        </authorList>
    </citation>
    <scope>NUCLEOTIDE SEQUENCE</scope>
    <source>
        <tissue evidence="1">Leaf</tissue>
    </source>
</reference>
<dbReference type="Proteomes" id="UP001055439">
    <property type="component" value="Chromosome 1"/>
</dbReference>
<name>A0A9E7EGK2_9LILI</name>
<gene>
    <name evidence="1" type="ORF">MUK42_36648</name>
</gene>
<evidence type="ECO:0000313" key="2">
    <source>
        <dbReference type="Proteomes" id="UP001055439"/>
    </source>
</evidence>
<accession>A0A9E7EGK2</accession>
<proteinExistence type="predicted"/>
<dbReference type="AlphaFoldDB" id="A0A9E7EGK2"/>
<dbReference type="EMBL" id="CP097502">
    <property type="protein sequence ID" value="URD76944.1"/>
    <property type="molecule type" value="Genomic_DNA"/>
</dbReference>
<keyword evidence="2" id="KW-1185">Reference proteome</keyword>